<dbReference type="AlphaFoldDB" id="A0AAD4TQ16"/>
<proteinExistence type="predicted"/>
<dbReference type="Proteomes" id="UP001214576">
    <property type="component" value="Unassembled WGS sequence"/>
</dbReference>
<name>A0AAD4TQ16_OVIAM</name>
<evidence type="ECO:0000313" key="1">
    <source>
        <dbReference type="EMBL" id="KAI4532157.1"/>
    </source>
</evidence>
<evidence type="ECO:0000313" key="2">
    <source>
        <dbReference type="Proteomes" id="UP001214576"/>
    </source>
</evidence>
<protein>
    <submittedName>
        <fullName evidence="1">Uncharacterized protein</fullName>
    </submittedName>
</protein>
<accession>A0AAD4TQ16</accession>
<organism evidence="1 2">
    <name type="scientific">Ovis ammon polii</name>
    <dbReference type="NCBI Taxonomy" id="230172"/>
    <lineage>
        <taxon>Eukaryota</taxon>
        <taxon>Metazoa</taxon>
        <taxon>Chordata</taxon>
        <taxon>Craniata</taxon>
        <taxon>Vertebrata</taxon>
        <taxon>Euteleostomi</taxon>
        <taxon>Mammalia</taxon>
        <taxon>Eutheria</taxon>
        <taxon>Laurasiatheria</taxon>
        <taxon>Artiodactyla</taxon>
        <taxon>Ruminantia</taxon>
        <taxon>Pecora</taxon>
        <taxon>Bovidae</taxon>
        <taxon>Caprinae</taxon>
        <taxon>Ovis</taxon>
    </lineage>
</organism>
<gene>
    <name evidence="1" type="ORF">MG293_017422</name>
</gene>
<sequence length="162" mass="17926">MLVVGKRGGSMLTSEEDSEFGLNHPKLNGLRGWLPGTNLHSEGFFEDDPRDLQFLSMHCSADAPFAPGQVTRACDCLPGAVLGKELILNSRVLFYNGTHYYPKNTPFSSDNWSRLAVNNPGVDAQFELTHPNVPAPLVKMHLPRRKSKDAFTQTHSFASTLK</sequence>
<comment type="caution">
    <text evidence="1">The sequence shown here is derived from an EMBL/GenBank/DDBJ whole genome shotgun (WGS) entry which is preliminary data.</text>
</comment>
<feature type="non-terminal residue" evidence="1">
    <location>
        <position position="1"/>
    </location>
</feature>
<dbReference type="EMBL" id="JAKZEL010000022">
    <property type="protein sequence ID" value="KAI4532157.1"/>
    <property type="molecule type" value="Genomic_DNA"/>
</dbReference>
<reference evidence="1" key="1">
    <citation type="submission" date="2022-03" db="EMBL/GenBank/DDBJ databases">
        <title>Genomic analyses of argali, domestic sheep and their hybrids provide insights into chromosomal evolution, heterosis and genetic basis of agronomic traits.</title>
        <authorList>
            <person name="Li M."/>
        </authorList>
    </citation>
    <scope>NUCLEOTIDE SEQUENCE</scope>
    <source>
        <strain evidence="1">CAU-MHL-2022a</strain>
        <tissue evidence="1">Skin</tissue>
    </source>
</reference>
<keyword evidence="2" id="KW-1185">Reference proteome</keyword>